<dbReference type="Pfam" id="PF12697">
    <property type="entry name" value="Abhydrolase_6"/>
    <property type="match status" value="1"/>
</dbReference>
<evidence type="ECO:0000313" key="2">
    <source>
        <dbReference type="EMBL" id="GAA3906474.1"/>
    </source>
</evidence>
<name>A0ABP7LSC0_9SPHN</name>
<evidence type="ECO:0000313" key="3">
    <source>
        <dbReference type="Proteomes" id="UP001500827"/>
    </source>
</evidence>
<dbReference type="InterPro" id="IPR029058">
    <property type="entry name" value="AB_hydrolase_fold"/>
</dbReference>
<protein>
    <submittedName>
        <fullName evidence="2">Alpha/beta hydrolase</fullName>
    </submittedName>
</protein>
<sequence>MTGAAVGESEAGSYRDAYFVNRDGLKIHYRDYPGDSSKPPLLCLPGLTRNMRDFIEFAELHSPRFRVILVEFRGRAGSDYDPVPARYNPMTYAGDVVELLQHLEVPGAIFVGTSLGGLVTMVVAATAPQLIVAAILNDIGPDVDPAGIGRILTYVGRDPRFKDWDEAASTISGNYGSAFDRYTHDDWVKMAKRNCREENGEIRFDYDMAIAEPFKNAGATPQPDLWPLFTALAAKPLLVVRGEKSDLLTAETAARMQSAAPQMRLAVVAGVGHAPELNEPEAVAAIDELLGTLG</sequence>
<dbReference type="GO" id="GO:0016787">
    <property type="term" value="F:hydrolase activity"/>
    <property type="evidence" value="ECO:0007669"/>
    <property type="project" value="UniProtKB-KW"/>
</dbReference>
<dbReference type="PANTHER" id="PTHR43194">
    <property type="entry name" value="HYDROLASE ALPHA/BETA FOLD FAMILY"/>
    <property type="match status" value="1"/>
</dbReference>
<organism evidence="2 3">
    <name type="scientific">Sphingomonas limnosediminicola</name>
    <dbReference type="NCBI Taxonomy" id="940133"/>
    <lineage>
        <taxon>Bacteria</taxon>
        <taxon>Pseudomonadati</taxon>
        <taxon>Pseudomonadota</taxon>
        <taxon>Alphaproteobacteria</taxon>
        <taxon>Sphingomonadales</taxon>
        <taxon>Sphingomonadaceae</taxon>
        <taxon>Sphingomonas</taxon>
    </lineage>
</organism>
<proteinExistence type="predicted"/>
<dbReference type="SUPFAM" id="SSF53474">
    <property type="entry name" value="alpha/beta-Hydrolases"/>
    <property type="match status" value="1"/>
</dbReference>
<evidence type="ECO:0000259" key="1">
    <source>
        <dbReference type="Pfam" id="PF12697"/>
    </source>
</evidence>
<dbReference type="Proteomes" id="UP001500827">
    <property type="component" value="Unassembled WGS sequence"/>
</dbReference>
<keyword evidence="2" id="KW-0378">Hydrolase</keyword>
<dbReference type="Gene3D" id="3.40.50.1820">
    <property type="entry name" value="alpha/beta hydrolase"/>
    <property type="match status" value="1"/>
</dbReference>
<comment type="caution">
    <text evidence="2">The sequence shown here is derived from an EMBL/GenBank/DDBJ whole genome shotgun (WGS) entry which is preliminary data.</text>
</comment>
<gene>
    <name evidence="2" type="ORF">GCM10022276_26240</name>
</gene>
<dbReference type="RefSeq" id="WP_344700146.1">
    <property type="nucleotide sequence ID" value="NZ_BAABBM010000001.1"/>
</dbReference>
<dbReference type="PANTHER" id="PTHR43194:SF2">
    <property type="entry name" value="PEROXISOMAL MEMBRANE PROTEIN LPX1"/>
    <property type="match status" value="1"/>
</dbReference>
<dbReference type="EMBL" id="BAABBM010000001">
    <property type="protein sequence ID" value="GAA3906474.1"/>
    <property type="molecule type" value="Genomic_DNA"/>
</dbReference>
<dbReference type="InterPro" id="IPR050228">
    <property type="entry name" value="Carboxylesterase_BioH"/>
</dbReference>
<accession>A0ABP7LSC0</accession>
<feature type="domain" description="AB hydrolase-1" evidence="1">
    <location>
        <begin position="41"/>
        <end position="285"/>
    </location>
</feature>
<reference evidence="3" key="1">
    <citation type="journal article" date="2019" name="Int. J. Syst. Evol. Microbiol.">
        <title>The Global Catalogue of Microorganisms (GCM) 10K type strain sequencing project: providing services to taxonomists for standard genome sequencing and annotation.</title>
        <authorList>
            <consortium name="The Broad Institute Genomics Platform"/>
            <consortium name="The Broad Institute Genome Sequencing Center for Infectious Disease"/>
            <person name="Wu L."/>
            <person name="Ma J."/>
        </authorList>
    </citation>
    <scope>NUCLEOTIDE SEQUENCE [LARGE SCALE GENOMIC DNA]</scope>
    <source>
        <strain evidence="3">JCM 17543</strain>
    </source>
</reference>
<dbReference type="InterPro" id="IPR000073">
    <property type="entry name" value="AB_hydrolase_1"/>
</dbReference>
<keyword evidence="3" id="KW-1185">Reference proteome</keyword>